<protein>
    <submittedName>
        <fullName evidence="7">LPXTG cell wall anchor domain-containing protein</fullName>
    </submittedName>
</protein>
<dbReference type="AlphaFoldDB" id="A0A9D1YC88"/>
<evidence type="ECO:0000313" key="8">
    <source>
        <dbReference type="Proteomes" id="UP000823915"/>
    </source>
</evidence>
<keyword evidence="5" id="KW-0812">Transmembrane</keyword>
<evidence type="ECO:0000256" key="5">
    <source>
        <dbReference type="SAM" id="Phobius"/>
    </source>
</evidence>
<feature type="transmembrane region" description="Helical" evidence="5">
    <location>
        <begin position="20"/>
        <end position="40"/>
    </location>
</feature>
<gene>
    <name evidence="7" type="ORF">H9838_04810</name>
</gene>
<evidence type="ECO:0000256" key="1">
    <source>
        <dbReference type="ARBA" id="ARBA00022512"/>
    </source>
</evidence>
<sequence>MKFFQTLDAVASPVLEGVHQYPWLVVAAVALVLVAAILIYRARKKK</sequence>
<dbReference type="NCBIfam" id="TIGR01167">
    <property type="entry name" value="LPXTG_anchor"/>
    <property type="match status" value="1"/>
</dbReference>
<organism evidence="7 8">
    <name type="scientific">Candidatus Acutalibacter pullistercoris</name>
    <dbReference type="NCBI Taxonomy" id="2838418"/>
    <lineage>
        <taxon>Bacteria</taxon>
        <taxon>Bacillati</taxon>
        <taxon>Bacillota</taxon>
        <taxon>Clostridia</taxon>
        <taxon>Eubacteriales</taxon>
        <taxon>Acutalibacteraceae</taxon>
        <taxon>Acutalibacter</taxon>
    </lineage>
</organism>
<keyword evidence="3" id="KW-0732">Signal</keyword>
<name>A0A9D1YC88_9FIRM</name>
<keyword evidence="4" id="KW-0572">Peptidoglycan-anchor</keyword>
<proteinExistence type="predicted"/>
<dbReference type="EMBL" id="DXDU01000078">
    <property type="protein sequence ID" value="HIY26481.1"/>
    <property type="molecule type" value="Genomic_DNA"/>
</dbReference>
<accession>A0A9D1YC88</accession>
<dbReference type="Proteomes" id="UP000823915">
    <property type="component" value="Unassembled WGS sequence"/>
</dbReference>
<dbReference type="InterPro" id="IPR019931">
    <property type="entry name" value="LPXTG_anchor"/>
</dbReference>
<evidence type="ECO:0000259" key="6">
    <source>
        <dbReference type="Pfam" id="PF00746"/>
    </source>
</evidence>
<keyword evidence="2" id="KW-0964">Secreted</keyword>
<dbReference type="Pfam" id="PF00746">
    <property type="entry name" value="Gram_pos_anchor"/>
    <property type="match status" value="1"/>
</dbReference>
<reference evidence="7" key="1">
    <citation type="journal article" date="2021" name="PeerJ">
        <title>Extensive microbial diversity within the chicken gut microbiome revealed by metagenomics and culture.</title>
        <authorList>
            <person name="Gilroy R."/>
            <person name="Ravi A."/>
            <person name="Getino M."/>
            <person name="Pursley I."/>
            <person name="Horton D.L."/>
            <person name="Alikhan N.F."/>
            <person name="Baker D."/>
            <person name="Gharbi K."/>
            <person name="Hall N."/>
            <person name="Watson M."/>
            <person name="Adriaenssens E.M."/>
            <person name="Foster-Nyarko E."/>
            <person name="Jarju S."/>
            <person name="Secka A."/>
            <person name="Antonio M."/>
            <person name="Oren A."/>
            <person name="Chaudhuri R.R."/>
            <person name="La Ragione R."/>
            <person name="Hildebrand F."/>
            <person name="Pallen M.J."/>
        </authorList>
    </citation>
    <scope>NUCLEOTIDE SEQUENCE</scope>
    <source>
        <strain evidence="7">1282</strain>
    </source>
</reference>
<reference evidence="7" key="2">
    <citation type="submission" date="2021-04" db="EMBL/GenBank/DDBJ databases">
        <authorList>
            <person name="Gilroy R."/>
        </authorList>
    </citation>
    <scope>NUCLEOTIDE SEQUENCE</scope>
    <source>
        <strain evidence="7">1282</strain>
    </source>
</reference>
<evidence type="ECO:0000313" key="7">
    <source>
        <dbReference type="EMBL" id="HIY26481.1"/>
    </source>
</evidence>
<evidence type="ECO:0000256" key="4">
    <source>
        <dbReference type="ARBA" id="ARBA00023088"/>
    </source>
</evidence>
<feature type="domain" description="Gram-positive cocci surface proteins LPxTG" evidence="6">
    <location>
        <begin position="17"/>
        <end position="46"/>
    </location>
</feature>
<evidence type="ECO:0000256" key="2">
    <source>
        <dbReference type="ARBA" id="ARBA00022525"/>
    </source>
</evidence>
<keyword evidence="5" id="KW-1133">Transmembrane helix</keyword>
<keyword evidence="1" id="KW-0134">Cell wall</keyword>
<keyword evidence="5" id="KW-0472">Membrane</keyword>
<evidence type="ECO:0000256" key="3">
    <source>
        <dbReference type="ARBA" id="ARBA00022729"/>
    </source>
</evidence>
<comment type="caution">
    <text evidence="7">The sequence shown here is derived from an EMBL/GenBank/DDBJ whole genome shotgun (WGS) entry which is preliminary data.</text>
</comment>